<dbReference type="GO" id="GO:0004252">
    <property type="term" value="F:serine-type endopeptidase activity"/>
    <property type="evidence" value="ECO:0007669"/>
    <property type="project" value="InterPro"/>
</dbReference>
<keyword evidence="3" id="KW-0997">Cell inner membrane</keyword>
<evidence type="ECO:0000313" key="8">
    <source>
        <dbReference type="Proteomes" id="UP000064921"/>
    </source>
</evidence>
<evidence type="ECO:0000313" key="7">
    <source>
        <dbReference type="EMBL" id="ALV26816.1"/>
    </source>
</evidence>
<reference evidence="7 8" key="1">
    <citation type="submission" date="2015-10" db="EMBL/GenBank/DDBJ databases">
        <title>The world's first case of liver abscess caused by Pannonibacter phragmitetus.</title>
        <authorList>
            <person name="Ming D."/>
            <person name="Wang M."/>
            <person name="Zhou Y."/>
            <person name="Jiang T."/>
            <person name="Hu S."/>
        </authorList>
    </citation>
    <scope>NUCLEOTIDE SEQUENCE [LARGE SCALE GENOMIC DNA]</scope>
    <source>
        <strain evidence="7 8">31801</strain>
    </source>
</reference>
<evidence type="ECO:0000256" key="1">
    <source>
        <dbReference type="ARBA" id="ARBA00004141"/>
    </source>
</evidence>
<dbReference type="Pfam" id="PF01694">
    <property type="entry name" value="Rhomboid"/>
    <property type="match status" value="1"/>
</dbReference>
<name>A0A0L0IW87_9HYPH</name>
<dbReference type="PANTHER" id="PTHR43066">
    <property type="entry name" value="RHOMBOID-RELATED PROTEIN"/>
    <property type="match status" value="1"/>
</dbReference>
<keyword evidence="8" id="KW-1185">Reference proteome</keyword>
<dbReference type="Gene3D" id="1.20.1540.10">
    <property type="entry name" value="Rhomboid-like"/>
    <property type="match status" value="1"/>
</dbReference>
<gene>
    <name evidence="7" type="ORF">APZ00_06735</name>
</gene>
<dbReference type="InterPro" id="IPR035952">
    <property type="entry name" value="Rhomboid-like_sf"/>
</dbReference>
<organism evidence="7 8">
    <name type="scientific">Pannonibacter phragmitetus</name>
    <dbReference type="NCBI Taxonomy" id="121719"/>
    <lineage>
        <taxon>Bacteria</taxon>
        <taxon>Pseudomonadati</taxon>
        <taxon>Pseudomonadota</taxon>
        <taxon>Alphaproteobacteria</taxon>
        <taxon>Hyphomicrobiales</taxon>
        <taxon>Stappiaceae</taxon>
        <taxon>Pannonibacter</taxon>
    </lineage>
</organism>
<comment type="subcellular location">
    <subcellularLocation>
        <location evidence="1">Membrane</location>
        <topology evidence="1">Multi-pass membrane protein</topology>
    </subcellularLocation>
</comment>
<dbReference type="PANTHER" id="PTHR43066:SF26">
    <property type="entry name" value="RHOMBOID PROTEASE GLPG"/>
    <property type="match status" value="1"/>
</dbReference>
<evidence type="ECO:0000256" key="6">
    <source>
        <dbReference type="ARBA" id="ARBA00023136"/>
    </source>
</evidence>
<dbReference type="PATRIC" id="fig|121719.5.peg.880"/>
<dbReference type="STRING" id="121719.APZ00_06735"/>
<keyword evidence="6" id="KW-0472">Membrane</keyword>
<dbReference type="InterPro" id="IPR022764">
    <property type="entry name" value="Peptidase_S54_rhomboid_dom"/>
</dbReference>
<evidence type="ECO:0000256" key="3">
    <source>
        <dbReference type="ARBA" id="ARBA00022519"/>
    </source>
</evidence>
<dbReference type="EMBL" id="CP013068">
    <property type="protein sequence ID" value="ALV26816.1"/>
    <property type="molecule type" value="Genomic_DNA"/>
</dbReference>
<dbReference type="Proteomes" id="UP000064921">
    <property type="component" value="Chromosome"/>
</dbReference>
<dbReference type="SUPFAM" id="SSF144091">
    <property type="entry name" value="Rhomboid-like"/>
    <property type="match status" value="1"/>
</dbReference>
<evidence type="ECO:0000256" key="5">
    <source>
        <dbReference type="ARBA" id="ARBA00022989"/>
    </source>
</evidence>
<dbReference type="AlphaFoldDB" id="A0A0L0IW87"/>
<accession>A0A0L0IW87</accession>
<proteinExistence type="predicted"/>
<keyword evidence="4" id="KW-0812">Transmembrane</keyword>
<sequence length="234" mass="25504">MFFPLYDHNPLRHVLKPVVTWSLILANVLVYLLIQGGGFGDAAIASAYSYGLIPSVFFDTKDLAPELIVLPAKVSLVSYAFLHADVMHLAGNMLFLWVFGDNVEDAMGHVKFLAFYLLCAAAGGLAFALLDPASDVPLIGASGAVSGIVSAYLMLHPRVRVWVLFMGRIPLRLPALWLLGGWIIVQIASLFLFQKSQVAWVAHAGGIMAGAVLVLVMRRPGVRLFDRDMEAGRR</sequence>
<keyword evidence="5" id="KW-1133">Transmembrane helix</keyword>
<evidence type="ECO:0000256" key="2">
    <source>
        <dbReference type="ARBA" id="ARBA00022475"/>
    </source>
</evidence>
<dbReference type="eggNOG" id="COG0705">
    <property type="taxonomic scope" value="Bacteria"/>
</dbReference>
<keyword evidence="2" id="KW-1003">Cell membrane</keyword>
<dbReference type="RefSeq" id="WP_050474062.1">
    <property type="nucleotide sequence ID" value="NZ_CP013068.1"/>
</dbReference>
<protein>
    <submittedName>
        <fullName evidence="7">Uncharacterized protein</fullName>
    </submittedName>
</protein>
<dbReference type="GO" id="GO:0016020">
    <property type="term" value="C:membrane"/>
    <property type="evidence" value="ECO:0007669"/>
    <property type="project" value="UniProtKB-SubCell"/>
</dbReference>
<evidence type="ECO:0000256" key="4">
    <source>
        <dbReference type="ARBA" id="ARBA00022692"/>
    </source>
</evidence>
<dbReference type="KEGG" id="pphr:APZ00_06735"/>